<keyword evidence="2" id="KW-0677">Repeat</keyword>
<dbReference type="Pfam" id="PF13041">
    <property type="entry name" value="PPR_2"/>
    <property type="match status" value="1"/>
</dbReference>
<dbReference type="PROSITE" id="PS51375">
    <property type="entry name" value="PPR"/>
    <property type="match status" value="4"/>
</dbReference>
<feature type="repeat" description="PPR" evidence="3">
    <location>
        <begin position="354"/>
        <end position="388"/>
    </location>
</feature>
<dbReference type="Gene3D" id="1.25.40.10">
    <property type="entry name" value="Tetratricopeptide repeat domain"/>
    <property type="match status" value="1"/>
</dbReference>
<feature type="compositionally biased region" description="Basic and acidic residues" evidence="4">
    <location>
        <begin position="49"/>
        <end position="59"/>
    </location>
</feature>
<feature type="repeat" description="PPR" evidence="3">
    <location>
        <begin position="319"/>
        <end position="353"/>
    </location>
</feature>
<evidence type="ECO:0000313" key="5">
    <source>
        <dbReference type="EMBL" id="KAF6160919.1"/>
    </source>
</evidence>
<dbReference type="InterPro" id="IPR002885">
    <property type="entry name" value="PPR_rpt"/>
</dbReference>
<accession>A0A7J7N148</accession>
<name>A0A7J7N148_9MAGN</name>
<reference evidence="5 6" key="1">
    <citation type="journal article" date="2020" name="IScience">
        <title>Genome Sequencing of the Endangered Kingdonia uniflora (Circaeasteraceae, Ranunculales) Reveals Potential Mechanisms of Evolutionary Specialization.</title>
        <authorList>
            <person name="Sun Y."/>
            <person name="Deng T."/>
            <person name="Zhang A."/>
            <person name="Moore M.J."/>
            <person name="Landis J.B."/>
            <person name="Lin N."/>
            <person name="Zhang H."/>
            <person name="Zhang X."/>
            <person name="Huang J."/>
            <person name="Zhang X."/>
            <person name="Sun H."/>
            <person name="Wang H."/>
        </authorList>
    </citation>
    <scope>NUCLEOTIDE SEQUENCE [LARGE SCALE GENOMIC DNA]</scope>
    <source>
        <strain evidence="5">TB1705</strain>
        <tissue evidence="5">Leaf</tissue>
    </source>
</reference>
<dbReference type="InterPro" id="IPR011990">
    <property type="entry name" value="TPR-like_helical_dom_sf"/>
</dbReference>
<evidence type="ECO:0000256" key="4">
    <source>
        <dbReference type="SAM" id="MobiDB-lite"/>
    </source>
</evidence>
<evidence type="ECO:0000256" key="3">
    <source>
        <dbReference type="PROSITE-ProRule" id="PRU00708"/>
    </source>
</evidence>
<dbReference type="AlphaFoldDB" id="A0A7J7N148"/>
<evidence type="ECO:0000256" key="2">
    <source>
        <dbReference type="ARBA" id="ARBA00022737"/>
    </source>
</evidence>
<dbReference type="EMBL" id="JACGCM010001147">
    <property type="protein sequence ID" value="KAF6160919.1"/>
    <property type="molecule type" value="Genomic_DNA"/>
</dbReference>
<dbReference type="NCBIfam" id="TIGR00756">
    <property type="entry name" value="PPR"/>
    <property type="match status" value="3"/>
</dbReference>
<dbReference type="Pfam" id="PF12854">
    <property type="entry name" value="PPR_1"/>
    <property type="match status" value="1"/>
</dbReference>
<feature type="compositionally biased region" description="Basic and acidic residues" evidence="4">
    <location>
        <begin position="75"/>
        <end position="86"/>
    </location>
</feature>
<evidence type="ECO:0000313" key="6">
    <source>
        <dbReference type="Proteomes" id="UP000541444"/>
    </source>
</evidence>
<protein>
    <recommendedName>
        <fullName evidence="7">Pentatricopeptide repeat-containing protein</fullName>
    </recommendedName>
</protein>
<proteinExistence type="inferred from homology"/>
<feature type="compositionally biased region" description="Basic and acidic residues" evidence="4">
    <location>
        <begin position="132"/>
        <end position="153"/>
    </location>
</feature>
<dbReference type="Proteomes" id="UP000541444">
    <property type="component" value="Unassembled WGS sequence"/>
</dbReference>
<gene>
    <name evidence="5" type="ORF">GIB67_025454</name>
</gene>
<sequence length="421" mass="47747">MAGKLSKFLCYEFQLNRFAYLPQTLSSIHHHFSSFRRNEHLEPIPNRPMRGDRRDDDVPIPRGGGGGGGGGRRRRGEDWSDDERNSKQFMPRRGGGGGRRREGNRFDSDDDDNLEQSRFEKTPISGGRGGRRREGNRFDSDDDDNLKQSRFEKTPISGGGRREEDNRSSSVGGNEEKRRPFTIPNRPLNEEKRNNPTVDSFLKKFQLISDNKEGAKKTAPETIAQESPPSPPPPEEADMVFKKMKETGLIPNAVAMLDGLCKDGLVGDAMKLFSVMREQGRIPEVVIYTAVVEGFCKAHKFDDAKKIFKKMQNNKIEPNAFSFTILIQGLRRGKRSEDAFEICLEMLQAGHSPNVTTFTSLVDDFCREKGVREAESMIKKLREKDYFVNEMAVKEHLNKKGPFSPLVWEAILGKNTSKKSW</sequence>
<comment type="caution">
    <text evidence="5">The sequence shown here is derived from an EMBL/GenBank/DDBJ whole genome shotgun (WGS) entry which is preliminary data.</text>
</comment>
<dbReference type="PANTHER" id="PTHR47941">
    <property type="entry name" value="PENTATRICOPEPTIDE REPEAT-CONTAINING PROTEIN 3, MITOCHONDRIAL"/>
    <property type="match status" value="1"/>
</dbReference>
<keyword evidence="6" id="KW-1185">Reference proteome</keyword>
<feature type="repeat" description="PPR" evidence="3">
    <location>
        <begin position="249"/>
        <end position="283"/>
    </location>
</feature>
<dbReference type="Pfam" id="PF01535">
    <property type="entry name" value="PPR"/>
    <property type="match status" value="1"/>
</dbReference>
<organism evidence="5 6">
    <name type="scientific">Kingdonia uniflora</name>
    <dbReference type="NCBI Taxonomy" id="39325"/>
    <lineage>
        <taxon>Eukaryota</taxon>
        <taxon>Viridiplantae</taxon>
        <taxon>Streptophyta</taxon>
        <taxon>Embryophyta</taxon>
        <taxon>Tracheophyta</taxon>
        <taxon>Spermatophyta</taxon>
        <taxon>Magnoliopsida</taxon>
        <taxon>Ranunculales</taxon>
        <taxon>Circaeasteraceae</taxon>
        <taxon>Kingdonia</taxon>
    </lineage>
</organism>
<comment type="similarity">
    <text evidence="1">Belongs to the PPR family. P subfamily.</text>
</comment>
<evidence type="ECO:0000256" key="1">
    <source>
        <dbReference type="ARBA" id="ARBA00007626"/>
    </source>
</evidence>
<feature type="repeat" description="PPR" evidence="3">
    <location>
        <begin position="284"/>
        <end position="318"/>
    </location>
</feature>
<feature type="region of interest" description="Disordered" evidence="4">
    <location>
        <begin position="39"/>
        <end position="200"/>
    </location>
</feature>
<dbReference type="OrthoDB" id="185373at2759"/>
<evidence type="ECO:0008006" key="7">
    <source>
        <dbReference type="Google" id="ProtNLM"/>
    </source>
</evidence>
<feature type="region of interest" description="Disordered" evidence="4">
    <location>
        <begin position="212"/>
        <end position="236"/>
    </location>
</feature>